<sequence>MKSKPLAVFDVDGTIYRWSLFHELIERLGREGLIAPVHFDLFQEILEAKLDWQNRILSYAEYNRVSVSALLSGYLADISYEHIHALGKEILRETGDRVYVFTRELIFVLHKAGYHTLAISGSPQDLVRQFTEKLGFDGALGTEIEVKDGQLTGKCSEEVFADKAGALKKYVAQLEEPHEVRVALGDTANDLSMLRLADYPIAFNPDQKLKEEARRENIPVVFERKDSITPLIALGGGLRDLRGPPMFSETTLSTILPSDIARELRKRLQALHLNIS</sequence>
<dbReference type="PANTHER" id="PTHR43344">
    <property type="entry name" value="PHOSPHOSERINE PHOSPHATASE"/>
    <property type="match status" value="1"/>
</dbReference>
<dbReference type="EMBL" id="PCSZ01000056">
    <property type="protein sequence ID" value="PIP60520.1"/>
    <property type="molecule type" value="Genomic_DNA"/>
</dbReference>
<dbReference type="SUPFAM" id="SSF56784">
    <property type="entry name" value="HAD-like"/>
    <property type="match status" value="1"/>
</dbReference>
<dbReference type="InterPro" id="IPR050582">
    <property type="entry name" value="HAD-like_SerB"/>
</dbReference>
<dbReference type="InterPro" id="IPR036412">
    <property type="entry name" value="HAD-like_sf"/>
</dbReference>
<dbReference type="Proteomes" id="UP000231581">
    <property type="component" value="Unassembled WGS sequence"/>
</dbReference>
<comment type="caution">
    <text evidence="4">The sequence shown here is derived from an EMBL/GenBank/DDBJ whole genome shotgun (WGS) entry which is preliminary data.</text>
</comment>
<reference evidence="4 5" key="1">
    <citation type="submission" date="2017-09" db="EMBL/GenBank/DDBJ databases">
        <title>Depth-based differentiation of microbial function through sediment-hosted aquifers and enrichment of novel symbionts in the deep terrestrial subsurface.</title>
        <authorList>
            <person name="Probst A.J."/>
            <person name="Ladd B."/>
            <person name="Jarett J.K."/>
            <person name="Geller-Mcgrath D.E."/>
            <person name="Sieber C.M."/>
            <person name="Emerson J.B."/>
            <person name="Anantharaman K."/>
            <person name="Thomas B.C."/>
            <person name="Malmstrom R."/>
            <person name="Stieglmeier M."/>
            <person name="Klingl A."/>
            <person name="Woyke T."/>
            <person name="Ryan C.M."/>
            <person name="Banfield J.F."/>
        </authorList>
    </citation>
    <scope>NUCLEOTIDE SEQUENCE [LARGE SCALE GENOMIC DNA]</scope>
    <source>
        <strain evidence="4">CG22_combo_CG10-13_8_21_14_all_47_17</strain>
    </source>
</reference>
<evidence type="ECO:0000256" key="2">
    <source>
        <dbReference type="ARBA" id="ARBA00022801"/>
    </source>
</evidence>
<dbReference type="Pfam" id="PF12710">
    <property type="entry name" value="HAD"/>
    <property type="match status" value="1"/>
</dbReference>
<dbReference type="NCBIfam" id="TIGR01488">
    <property type="entry name" value="HAD-SF-IB"/>
    <property type="match status" value="1"/>
</dbReference>
<dbReference type="Gene3D" id="3.40.50.1000">
    <property type="entry name" value="HAD superfamily/HAD-like"/>
    <property type="match status" value="1"/>
</dbReference>
<keyword evidence="3" id="KW-0460">Magnesium</keyword>
<organism evidence="4 5">
    <name type="scientific">Candidatus Uhrbacteria bacterium CG22_combo_CG10-13_8_21_14_all_47_17</name>
    <dbReference type="NCBI Taxonomy" id="1975041"/>
    <lineage>
        <taxon>Bacteria</taxon>
        <taxon>Candidatus Uhriibacteriota</taxon>
    </lineage>
</organism>
<evidence type="ECO:0000256" key="3">
    <source>
        <dbReference type="ARBA" id="ARBA00022842"/>
    </source>
</evidence>
<proteinExistence type="predicted"/>
<gene>
    <name evidence="4" type="ORF">COX00_02840</name>
</gene>
<evidence type="ECO:0000313" key="4">
    <source>
        <dbReference type="EMBL" id="PIP60520.1"/>
    </source>
</evidence>
<dbReference type="GO" id="GO:0016787">
    <property type="term" value="F:hydrolase activity"/>
    <property type="evidence" value="ECO:0007669"/>
    <property type="project" value="UniProtKB-KW"/>
</dbReference>
<dbReference type="AlphaFoldDB" id="A0A2H0BTY6"/>
<keyword evidence="2" id="KW-0378">Hydrolase</keyword>
<evidence type="ECO:0008006" key="6">
    <source>
        <dbReference type="Google" id="ProtNLM"/>
    </source>
</evidence>
<dbReference type="InterPro" id="IPR023214">
    <property type="entry name" value="HAD_sf"/>
</dbReference>
<name>A0A2H0BTY6_9BACT</name>
<accession>A0A2H0BTY6</accession>
<evidence type="ECO:0000313" key="5">
    <source>
        <dbReference type="Proteomes" id="UP000231581"/>
    </source>
</evidence>
<evidence type="ECO:0000256" key="1">
    <source>
        <dbReference type="ARBA" id="ARBA00022723"/>
    </source>
</evidence>
<keyword evidence="1" id="KW-0479">Metal-binding</keyword>
<dbReference type="PANTHER" id="PTHR43344:SF13">
    <property type="entry name" value="PHOSPHATASE RV3661-RELATED"/>
    <property type="match status" value="1"/>
</dbReference>
<dbReference type="GO" id="GO:0046872">
    <property type="term" value="F:metal ion binding"/>
    <property type="evidence" value="ECO:0007669"/>
    <property type="project" value="UniProtKB-KW"/>
</dbReference>
<protein>
    <recommendedName>
        <fullName evidence="6">HAD-IB family hydrolase</fullName>
    </recommendedName>
</protein>